<keyword evidence="3" id="KW-1185">Reference proteome</keyword>
<proteinExistence type="predicted"/>
<organism evidence="2 3">
    <name type="scientific">Portunus trituberculatus</name>
    <name type="common">Swimming crab</name>
    <name type="synonym">Neptunus trituberculatus</name>
    <dbReference type="NCBI Taxonomy" id="210409"/>
    <lineage>
        <taxon>Eukaryota</taxon>
        <taxon>Metazoa</taxon>
        <taxon>Ecdysozoa</taxon>
        <taxon>Arthropoda</taxon>
        <taxon>Crustacea</taxon>
        <taxon>Multicrustacea</taxon>
        <taxon>Malacostraca</taxon>
        <taxon>Eumalacostraca</taxon>
        <taxon>Eucarida</taxon>
        <taxon>Decapoda</taxon>
        <taxon>Pleocyemata</taxon>
        <taxon>Brachyura</taxon>
        <taxon>Eubrachyura</taxon>
        <taxon>Portunoidea</taxon>
        <taxon>Portunidae</taxon>
        <taxon>Portuninae</taxon>
        <taxon>Portunus</taxon>
    </lineage>
</organism>
<dbReference type="Proteomes" id="UP000324222">
    <property type="component" value="Unassembled WGS sequence"/>
</dbReference>
<evidence type="ECO:0000313" key="2">
    <source>
        <dbReference type="EMBL" id="MPC09921.1"/>
    </source>
</evidence>
<evidence type="ECO:0000256" key="1">
    <source>
        <dbReference type="SAM" id="MobiDB-lite"/>
    </source>
</evidence>
<feature type="region of interest" description="Disordered" evidence="1">
    <location>
        <begin position="24"/>
        <end position="77"/>
    </location>
</feature>
<accession>A0A5B7CMB2</accession>
<comment type="caution">
    <text evidence="2">The sequence shown here is derived from an EMBL/GenBank/DDBJ whole genome shotgun (WGS) entry which is preliminary data.</text>
</comment>
<protein>
    <submittedName>
        <fullName evidence="2">Uncharacterized protein</fullName>
    </submittedName>
</protein>
<dbReference type="EMBL" id="VSRR010000093">
    <property type="protein sequence ID" value="MPC09921.1"/>
    <property type="molecule type" value="Genomic_DNA"/>
</dbReference>
<reference evidence="2 3" key="1">
    <citation type="submission" date="2019-05" db="EMBL/GenBank/DDBJ databases">
        <title>Another draft genome of Portunus trituberculatus and its Hox gene families provides insights of decapod evolution.</title>
        <authorList>
            <person name="Jeong J.-H."/>
            <person name="Song I."/>
            <person name="Kim S."/>
            <person name="Choi T."/>
            <person name="Kim D."/>
            <person name="Ryu S."/>
            <person name="Kim W."/>
        </authorList>
    </citation>
    <scope>NUCLEOTIDE SEQUENCE [LARGE SCALE GENOMIC DNA]</scope>
    <source>
        <tissue evidence="2">Muscle</tissue>
    </source>
</reference>
<gene>
    <name evidence="2" type="ORF">E2C01_002541</name>
</gene>
<name>A0A5B7CMB2_PORTR</name>
<evidence type="ECO:0000313" key="3">
    <source>
        <dbReference type="Proteomes" id="UP000324222"/>
    </source>
</evidence>
<feature type="compositionally biased region" description="Polar residues" evidence="1">
    <location>
        <begin position="33"/>
        <end position="43"/>
    </location>
</feature>
<dbReference type="AlphaFoldDB" id="A0A5B7CMB2"/>
<sequence length="115" mass="12914">MILTRKDCHKTGTEKVDQCSGWLRTTLEAPAEDTNQPQSSPSGKNDRQEGETFVSLNFHEYRDKGPRGAAPTSDMEIRDSGWAGDDLKTAIHIELLDHHDGKRTDRPRGEFFEGS</sequence>